<dbReference type="InterPro" id="IPR003008">
    <property type="entry name" value="Tubulin_FtsZ_GTPase"/>
</dbReference>
<dbReference type="InterPro" id="IPR000217">
    <property type="entry name" value="Tubulin"/>
</dbReference>
<keyword evidence="13" id="KW-1185">Reference proteome</keyword>
<keyword evidence="6" id="KW-0547">Nucleotide-binding</keyword>
<dbReference type="InterPro" id="IPR036525">
    <property type="entry name" value="Tubulin/FtsZ_GTPase_sf"/>
</dbReference>
<dbReference type="PANTHER" id="PTHR11588">
    <property type="entry name" value="TUBULIN"/>
    <property type="match status" value="1"/>
</dbReference>
<dbReference type="Pfam" id="PF00091">
    <property type="entry name" value="Tubulin"/>
    <property type="match status" value="1"/>
</dbReference>
<evidence type="ECO:0000256" key="8">
    <source>
        <dbReference type="ARBA" id="ARBA00023134"/>
    </source>
</evidence>
<organism evidence="12 13">
    <name type="scientific">Anser brachyrhynchus</name>
    <name type="common">Pink-footed goose</name>
    <dbReference type="NCBI Taxonomy" id="132585"/>
    <lineage>
        <taxon>Eukaryota</taxon>
        <taxon>Metazoa</taxon>
        <taxon>Chordata</taxon>
        <taxon>Craniata</taxon>
        <taxon>Vertebrata</taxon>
        <taxon>Euteleostomi</taxon>
        <taxon>Archelosauria</taxon>
        <taxon>Archosauria</taxon>
        <taxon>Dinosauria</taxon>
        <taxon>Saurischia</taxon>
        <taxon>Theropoda</taxon>
        <taxon>Coelurosauria</taxon>
        <taxon>Aves</taxon>
        <taxon>Neognathae</taxon>
        <taxon>Galloanserae</taxon>
        <taxon>Anseriformes</taxon>
        <taxon>Anatidae</taxon>
        <taxon>Anserinae</taxon>
        <taxon>Anser</taxon>
    </lineage>
</organism>
<evidence type="ECO:0000259" key="11">
    <source>
        <dbReference type="SMART" id="SM00864"/>
    </source>
</evidence>
<dbReference type="GO" id="GO:0005525">
    <property type="term" value="F:GTP binding"/>
    <property type="evidence" value="ECO:0007669"/>
    <property type="project" value="UniProtKB-KW"/>
</dbReference>
<keyword evidence="7" id="KW-0378">Hydrolase</keyword>
<name>A0A8B9IB51_9AVES</name>
<evidence type="ECO:0000256" key="3">
    <source>
        <dbReference type="ARBA" id="ARBA00009636"/>
    </source>
</evidence>
<dbReference type="SMART" id="SM00864">
    <property type="entry name" value="Tubulin"/>
    <property type="match status" value="1"/>
</dbReference>
<evidence type="ECO:0000256" key="5">
    <source>
        <dbReference type="ARBA" id="ARBA00022701"/>
    </source>
</evidence>
<dbReference type="GO" id="GO:0005200">
    <property type="term" value="F:structural constituent of cytoskeleton"/>
    <property type="evidence" value="ECO:0007669"/>
    <property type="project" value="InterPro"/>
</dbReference>
<evidence type="ECO:0000256" key="6">
    <source>
        <dbReference type="ARBA" id="ARBA00022741"/>
    </source>
</evidence>
<proteinExistence type="inferred from homology"/>
<dbReference type="InterPro" id="IPR002452">
    <property type="entry name" value="Alpha_tubulin"/>
</dbReference>
<evidence type="ECO:0000256" key="1">
    <source>
        <dbReference type="ARBA" id="ARBA00001946"/>
    </source>
</evidence>
<evidence type="ECO:0000256" key="10">
    <source>
        <dbReference type="ARBA" id="ARBA00049117"/>
    </source>
</evidence>
<keyword evidence="5" id="KW-0493">Microtubule</keyword>
<evidence type="ECO:0000256" key="7">
    <source>
        <dbReference type="ARBA" id="ARBA00022801"/>
    </source>
</evidence>
<protein>
    <recommendedName>
        <fullName evidence="11">Tubulin/FtsZ GTPase domain-containing protein</fullName>
    </recommendedName>
</protein>
<dbReference type="Gene3D" id="3.40.50.1440">
    <property type="entry name" value="Tubulin/FtsZ, GTPase domain"/>
    <property type="match status" value="1"/>
</dbReference>
<evidence type="ECO:0000256" key="2">
    <source>
        <dbReference type="ARBA" id="ARBA00004245"/>
    </source>
</evidence>
<reference evidence="12" key="1">
    <citation type="submission" date="2025-08" db="UniProtKB">
        <authorList>
            <consortium name="Ensembl"/>
        </authorList>
    </citation>
    <scope>IDENTIFICATION</scope>
</reference>
<reference evidence="12" key="2">
    <citation type="submission" date="2025-09" db="UniProtKB">
        <authorList>
            <consortium name="Ensembl"/>
        </authorList>
    </citation>
    <scope>IDENTIFICATION</scope>
</reference>
<accession>A0A8B9IB51</accession>
<comment type="similarity">
    <text evidence="3">Belongs to the tubulin family.</text>
</comment>
<dbReference type="GO" id="GO:0007017">
    <property type="term" value="P:microtubule-based process"/>
    <property type="evidence" value="ECO:0007669"/>
    <property type="project" value="InterPro"/>
</dbReference>
<dbReference type="GO" id="GO:0005874">
    <property type="term" value="C:microtubule"/>
    <property type="evidence" value="ECO:0007669"/>
    <property type="project" value="UniProtKB-KW"/>
</dbReference>
<dbReference type="SUPFAM" id="SSF52490">
    <property type="entry name" value="Tubulin nucleotide-binding domain-like"/>
    <property type="match status" value="1"/>
</dbReference>
<dbReference type="GO" id="GO:0016787">
    <property type="term" value="F:hydrolase activity"/>
    <property type="evidence" value="ECO:0007669"/>
    <property type="project" value="UniProtKB-KW"/>
</dbReference>
<dbReference type="Proteomes" id="UP000694426">
    <property type="component" value="Unplaced"/>
</dbReference>
<dbReference type="PRINTS" id="PR01162">
    <property type="entry name" value="ALPHATUBULIN"/>
</dbReference>
<comment type="cofactor">
    <cofactor evidence="1">
        <name>Mg(2+)</name>
        <dbReference type="ChEBI" id="CHEBI:18420"/>
    </cofactor>
</comment>
<evidence type="ECO:0000256" key="4">
    <source>
        <dbReference type="ARBA" id="ARBA00022490"/>
    </source>
</evidence>
<dbReference type="AlphaFoldDB" id="A0A8B9IB51"/>
<dbReference type="PRINTS" id="PR01161">
    <property type="entry name" value="TUBULIN"/>
</dbReference>
<keyword evidence="9" id="KW-0206">Cytoskeleton</keyword>
<evidence type="ECO:0000256" key="9">
    <source>
        <dbReference type="ARBA" id="ARBA00023212"/>
    </source>
</evidence>
<keyword evidence="4" id="KW-0963">Cytoplasm</keyword>
<dbReference type="GeneTree" id="ENSGT00940000154457"/>
<evidence type="ECO:0000313" key="12">
    <source>
        <dbReference type="Ensembl" id="ENSABRP00000023073.1"/>
    </source>
</evidence>
<sequence length="201" mass="21942">VRECVSVNSSQAGIQMGNPKHEYRLRDGVISSKASSGQTDSSFGSFFNETDSGKRVPRAILVGLEPTTIDEAWTGTYCTLLYLEQPISGKRDAANSCVQGYYTTGKEIVTQLLIGLVKWLTSAVSSKSFLVFHSFGGGMGLGFTSCLMEWLSVENGKKSKLEFSVYPALQVSTAHPTYTNLSRLIKQIVSYVTASLRFEVP</sequence>
<keyword evidence="8" id="KW-0342">GTP-binding</keyword>
<comment type="subcellular location">
    <subcellularLocation>
        <location evidence="2">Cytoplasm</location>
        <location evidence="2">Cytoskeleton</location>
    </subcellularLocation>
</comment>
<dbReference type="Ensembl" id="ENSABRT00000032335.1">
    <property type="protein sequence ID" value="ENSABRP00000023073.1"/>
    <property type="gene ID" value="ENSABRG00000019461.1"/>
</dbReference>
<comment type="catalytic activity">
    <reaction evidence="10">
        <text>GTP + H2O = GDP + phosphate + H(+)</text>
        <dbReference type="Rhea" id="RHEA:19669"/>
        <dbReference type="ChEBI" id="CHEBI:15377"/>
        <dbReference type="ChEBI" id="CHEBI:15378"/>
        <dbReference type="ChEBI" id="CHEBI:37565"/>
        <dbReference type="ChEBI" id="CHEBI:43474"/>
        <dbReference type="ChEBI" id="CHEBI:58189"/>
    </reaction>
    <physiologicalReaction direction="left-to-right" evidence="10">
        <dbReference type="Rhea" id="RHEA:19670"/>
    </physiologicalReaction>
</comment>
<evidence type="ECO:0000313" key="13">
    <source>
        <dbReference type="Proteomes" id="UP000694426"/>
    </source>
</evidence>
<feature type="domain" description="Tubulin/FtsZ GTPase" evidence="11">
    <location>
        <begin position="43"/>
        <end position="200"/>
    </location>
</feature>